<proteinExistence type="predicted"/>
<sequence length="552" mass="59780">MRRVAALGNVLLLAVVFPSGGDATRTEGPEVHSTKVAGLSTLRYWLANGTKVALPLQDFQSGTGGQTFSFNLTVDKETTELGFFAVTQDNRCNVTLTTAAPVTSALPPSFPFHPLLWRSDSAFRLANVTQPARFSISVTSRHGRVPVIYVVEVTRAEGKLSTLGRLTASFDGRKVDVSLKDPEYVQVPGIQASTNFVLLEWTPSDSAALTTYREYDPVLWDLIAYGRGTSYKLALTKGADVSVTLEVTPEDSLAAPATSYSVSVRVPVAGTELKDVEVSPAGLLEPPFSPSVYFYKLRLPSHVDNFTLATWTLRNDSTASILYMGVNVTGTENVTAAEIPADAGTVFIDVKNAQGKRSRNMYEIDTVHLQDYEMLPFLDLKASRLEDSRHRKKPSCEHTPGFYDGLTAAVGDEVEFQITANCSRFAATFGGDRSLCHGLDGLRLELVLVALSNGTVTRTNVTATVGEGRFRSRFADSGAEYSVQAGLVACEEEPERCSADSYRRLALSQTLLVVPAVPHPDRSPHAPLPEIVATNRTSAKQPSGGRRAAERP</sequence>
<accession>A0A1Y1IDQ4</accession>
<dbReference type="AlphaFoldDB" id="A0A1Y1IDQ4"/>
<protein>
    <submittedName>
        <fullName evidence="3">Uncharacterized protein</fullName>
    </submittedName>
</protein>
<organism evidence="3 4">
    <name type="scientific">Klebsormidium nitens</name>
    <name type="common">Green alga</name>
    <name type="synonym">Ulothrix nitens</name>
    <dbReference type="NCBI Taxonomy" id="105231"/>
    <lineage>
        <taxon>Eukaryota</taxon>
        <taxon>Viridiplantae</taxon>
        <taxon>Streptophyta</taxon>
        <taxon>Klebsormidiophyceae</taxon>
        <taxon>Klebsormidiales</taxon>
        <taxon>Klebsormidiaceae</taxon>
        <taxon>Klebsormidium</taxon>
    </lineage>
</organism>
<dbReference type="EMBL" id="DF237402">
    <property type="protein sequence ID" value="GAQ88713.1"/>
    <property type="molecule type" value="Genomic_DNA"/>
</dbReference>
<evidence type="ECO:0000313" key="3">
    <source>
        <dbReference type="EMBL" id="GAQ88713.1"/>
    </source>
</evidence>
<feature type="region of interest" description="Disordered" evidence="1">
    <location>
        <begin position="516"/>
        <end position="552"/>
    </location>
</feature>
<dbReference type="Proteomes" id="UP000054558">
    <property type="component" value="Unassembled WGS sequence"/>
</dbReference>
<keyword evidence="2" id="KW-0732">Signal</keyword>
<keyword evidence="4" id="KW-1185">Reference proteome</keyword>
<name>A0A1Y1IDQ4_KLENI</name>
<reference evidence="3 4" key="1">
    <citation type="journal article" date="2014" name="Nat. Commun.">
        <title>Klebsormidium flaccidum genome reveals primary factors for plant terrestrial adaptation.</title>
        <authorList>
            <person name="Hori K."/>
            <person name="Maruyama F."/>
            <person name="Fujisawa T."/>
            <person name="Togashi T."/>
            <person name="Yamamoto N."/>
            <person name="Seo M."/>
            <person name="Sato S."/>
            <person name="Yamada T."/>
            <person name="Mori H."/>
            <person name="Tajima N."/>
            <person name="Moriyama T."/>
            <person name="Ikeuchi M."/>
            <person name="Watanabe M."/>
            <person name="Wada H."/>
            <person name="Kobayashi K."/>
            <person name="Saito M."/>
            <person name="Masuda T."/>
            <person name="Sasaki-Sekimoto Y."/>
            <person name="Mashiguchi K."/>
            <person name="Awai K."/>
            <person name="Shimojima M."/>
            <person name="Masuda S."/>
            <person name="Iwai M."/>
            <person name="Nobusawa T."/>
            <person name="Narise T."/>
            <person name="Kondo S."/>
            <person name="Saito H."/>
            <person name="Sato R."/>
            <person name="Murakawa M."/>
            <person name="Ihara Y."/>
            <person name="Oshima-Yamada Y."/>
            <person name="Ohtaka K."/>
            <person name="Satoh M."/>
            <person name="Sonobe K."/>
            <person name="Ishii M."/>
            <person name="Ohtani R."/>
            <person name="Kanamori-Sato M."/>
            <person name="Honoki R."/>
            <person name="Miyazaki D."/>
            <person name="Mochizuki H."/>
            <person name="Umetsu J."/>
            <person name="Higashi K."/>
            <person name="Shibata D."/>
            <person name="Kamiya Y."/>
            <person name="Sato N."/>
            <person name="Nakamura Y."/>
            <person name="Tabata S."/>
            <person name="Ida S."/>
            <person name="Kurokawa K."/>
            <person name="Ohta H."/>
        </authorList>
    </citation>
    <scope>NUCLEOTIDE SEQUENCE [LARGE SCALE GENOMIC DNA]</scope>
    <source>
        <strain evidence="3 4">NIES-2285</strain>
    </source>
</reference>
<feature type="chain" id="PRO_5013299270" evidence="2">
    <location>
        <begin position="24"/>
        <end position="552"/>
    </location>
</feature>
<feature type="signal peptide" evidence="2">
    <location>
        <begin position="1"/>
        <end position="23"/>
    </location>
</feature>
<evidence type="ECO:0000256" key="1">
    <source>
        <dbReference type="SAM" id="MobiDB-lite"/>
    </source>
</evidence>
<evidence type="ECO:0000313" key="4">
    <source>
        <dbReference type="Proteomes" id="UP000054558"/>
    </source>
</evidence>
<gene>
    <name evidence="3" type="ORF">KFL_004530180</name>
</gene>
<evidence type="ECO:0000256" key="2">
    <source>
        <dbReference type="SAM" id="SignalP"/>
    </source>
</evidence>